<evidence type="ECO:0000313" key="2">
    <source>
        <dbReference type="Proteomes" id="UP000032452"/>
    </source>
</evidence>
<evidence type="ECO:0000313" key="1">
    <source>
        <dbReference type="EMBL" id="KJH72958.1"/>
    </source>
</evidence>
<protein>
    <submittedName>
        <fullName evidence="1">Uncharacterized protein</fullName>
    </submittedName>
</protein>
<accession>A0A0D8ZW08</accession>
<organism evidence="1 2">
    <name type="scientific">Aliterella atlantica CENA595</name>
    <dbReference type="NCBI Taxonomy" id="1618023"/>
    <lineage>
        <taxon>Bacteria</taxon>
        <taxon>Bacillati</taxon>
        <taxon>Cyanobacteriota</taxon>
        <taxon>Cyanophyceae</taxon>
        <taxon>Chroococcidiopsidales</taxon>
        <taxon>Aliterellaceae</taxon>
        <taxon>Aliterella</taxon>
    </lineage>
</organism>
<keyword evidence="2" id="KW-1185">Reference proteome</keyword>
<dbReference type="EMBL" id="JYON01000003">
    <property type="protein sequence ID" value="KJH72958.1"/>
    <property type="molecule type" value="Genomic_DNA"/>
</dbReference>
<reference evidence="1 2" key="1">
    <citation type="submission" date="2015-02" db="EMBL/GenBank/DDBJ databases">
        <title>Draft genome of a novel marine cyanobacterium (Chroococcales) isolated from South Atlantic Ocean.</title>
        <authorList>
            <person name="Rigonato J."/>
            <person name="Alvarenga D.O."/>
            <person name="Branco L.H."/>
            <person name="Varani A.M."/>
            <person name="Brandini F.P."/>
            <person name="Fiore M.F."/>
        </authorList>
    </citation>
    <scope>NUCLEOTIDE SEQUENCE [LARGE SCALE GENOMIC DNA]</scope>
    <source>
        <strain evidence="1 2">CENA595</strain>
    </source>
</reference>
<comment type="caution">
    <text evidence="1">The sequence shown here is derived from an EMBL/GenBank/DDBJ whole genome shotgun (WGS) entry which is preliminary data.</text>
</comment>
<name>A0A0D8ZW08_9CYAN</name>
<dbReference type="Pfam" id="PF12747">
    <property type="entry name" value="DdrB"/>
    <property type="match status" value="1"/>
</dbReference>
<proteinExistence type="predicted"/>
<dbReference type="InterPro" id="IPR024305">
    <property type="entry name" value="ssDNA-bd_DdrB-like"/>
</dbReference>
<dbReference type="Proteomes" id="UP000032452">
    <property type="component" value="Unassembled WGS sequence"/>
</dbReference>
<gene>
    <name evidence="1" type="ORF">UH38_04835</name>
</gene>
<dbReference type="AlphaFoldDB" id="A0A0D8ZW08"/>
<sequence>MTTGLRAIYKLLHENNRLLERIANSLEASAPKEAPNFQLRLEEFATFDWASIDATVERHDAQGAAIVTWKGKQFVRRSPTNKYSPVVFFSRCIGKDEQGENQYERLCTFKSVQQVEVEPIPEKVTRLIRSIPL</sequence>